<proteinExistence type="predicted"/>
<sequence length="145" mass="15745">MAQEVIKQAVQDAKEWQSAQDVVASSARNLSAVPPAPPSFEDEKLVCYVDAVWDASTRNCGFAGIFKGSEQGKIQNFKDSRRYVESALVAEALAIRKAVLEAFMSNVDSLLVLSDSQTLVKLLRLRGRGRNLAISSPIFTTLVAG</sequence>
<dbReference type="InterPro" id="IPR036397">
    <property type="entry name" value="RNaseH_sf"/>
</dbReference>
<dbReference type="AlphaFoldDB" id="A0A817ALT7"/>
<dbReference type="PANTHER" id="PTHR34146:SF11">
    <property type="entry name" value="RIBONUCLEASE H-LIKE SUPERFAMILY PROTEIN"/>
    <property type="match status" value="1"/>
</dbReference>
<dbReference type="CDD" id="cd06222">
    <property type="entry name" value="RNase_H_like"/>
    <property type="match status" value="1"/>
</dbReference>
<organism evidence="1">
    <name type="scientific">Brassica napus</name>
    <name type="common">Rape</name>
    <dbReference type="NCBI Taxonomy" id="3708"/>
    <lineage>
        <taxon>Eukaryota</taxon>
        <taxon>Viridiplantae</taxon>
        <taxon>Streptophyta</taxon>
        <taxon>Embryophyta</taxon>
        <taxon>Tracheophyta</taxon>
        <taxon>Spermatophyta</taxon>
        <taxon>Magnoliopsida</taxon>
        <taxon>eudicotyledons</taxon>
        <taxon>Gunneridae</taxon>
        <taxon>Pentapetalae</taxon>
        <taxon>rosids</taxon>
        <taxon>malvids</taxon>
        <taxon>Brassicales</taxon>
        <taxon>Brassicaceae</taxon>
        <taxon>Brassiceae</taxon>
        <taxon>Brassica</taxon>
    </lineage>
</organism>
<gene>
    <name evidence="1" type="ORF">DARMORV10_A04P11740.1</name>
</gene>
<dbReference type="Proteomes" id="UP001295469">
    <property type="component" value="Chromosome A04"/>
</dbReference>
<protein>
    <submittedName>
        <fullName evidence="1">(rape) hypothetical protein</fullName>
    </submittedName>
</protein>
<dbReference type="InterPro" id="IPR044730">
    <property type="entry name" value="RNase_H-like_dom_plant"/>
</dbReference>
<dbReference type="GO" id="GO:0003676">
    <property type="term" value="F:nucleic acid binding"/>
    <property type="evidence" value="ECO:0007669"/>
    <property type="project" value="InterPro"/>
</dbReference>
<reference evidence="1" key="1">
    <citation type="submission" date="2021-01" db="EMBL/GenBank/DDBJ databases">
        <authorList>
            <consortium name="Genoscope - CEA"/>
            <person name="William W."/>
        </authorList>
    </citation>
    <scope>NUCLEOTIDE SEQUENCE</scope>
</reference>
<dbReference type="EMBL" id="HG994358">
    <property type="protein sequence ID" value="CAF2272369.1"/>
    <property type="molecule type" value="Genomic_DNA"/>
</dbReference>
<name>A0A817ALT7_BRANA</name>
<dbReference type="PANTHER" id="PTHR34146">
    <property type="entry name" value="POLYNUCLEOTIDYL TRANSFERASE, RIBONUCLEASE H-LIKE SUPERFAMILY PROTEIN-RELATED"/>
    <property type="match status" value="1"/>
</dbReference>
<evidence type="ECO:0000313" key="1">
    <source>
        <dbReference type="EMBL" id="CAF2272369.1"/>
    </source>
</evidence>
<dbReference type="Gene3D" id="3.30.420.10">
    <property type="entry name" value="Ribonuclease H-like superfamily/Ribonuclease H"/>
    <property type="match status" value="1"/>
</dbReference>
<accession>A0A817ALT7</accession>